<evidence type="ECO:0000256" key="1">
    <source>
        <dbReference type="SAM" id="MobiDB-lite"/>
    </source>
</evidence>
<keyword evidence="3" id="KW-1185">Reference proteome</keyword>
<evidence type="ECO:0000313" key="3">
    <source>
        <dbReference type="Proteomes" id="UP000050424"/>
    </source>
</evidence>
<organism evidence="2 3">
    <name type="scientific">Neonectria ditissima</name>
    <dbReference type="NCBI Taxonomy" id="78410"/>
    <lineage>
        <taxon>Eukaryota</taxon>
        <taxon>Fungi</taxon>
        <taxon>Dikarya</taxon>
        <taxon>Ascomycota</taxon>
        <taxon>Pezizomycotina</taxon>
        <taxon>Sordariomycetes</taxon>
        <taxon>Hypocreomycetidae</taxon>
        <taxon>Hypocreales</taxon>
        <taxon>Nectriaceae</taxon>
        <taxon>Neonectria</taxon>
    </lineage>
</organism>
<dbReference type="EMBL" id="LKCW01000327">
    <property type="protein sequence ID" value="KPM34531.1"/>
    <property type="molecule type" value="Genomic_DNA"/>
</dbReference>
<feature type="non-terminal residue" evidence="2">
    <location>
        <position position="1"/>
    </location>
</feature>
<comment type="caution">
    <text evidence="2">The sequence shown here is derived from an EMBL/GenBank/DDBJ whole genome shotgun (WGS) entry which is preliminary data.</text>
</comment>
<feature type="compositionally biased region" description="Low complexity" evidence="1">
    <location>
        <begin position="1"/>
        <end position="22"/>
    </location>
</feature>
<protein>
    <submittedName>
        <fullName evidence="2">Uncharacterized protein</fullName>
    </submittedName>
</protein>
<gene>
    <name evidence="2" type="ORF">AK830_g12041</name>
</gene>
<sequence>GAAAALLAAAAGPGPEAQRAAGGVRGFGAERRSPQRRSPQRRGAAQRVRGRVGGAAADGHQDRPAVQDGIDDVQQQQEAGDGAKHDAGDDGRVRRAVGGAVGRRDGDEGGGRGRGLACGEGGGGAGRRRGREGDADGRHGLRRFAGLKVRG</sequence>
<feature type="region of interest" description="Disordered" evidence="1">
    <location>
        <begin position="1"/>
        <end position="151"/>
    </location>
</feature>
<name>A0A0P7AZY2_9HYPO</name>
<evidence type="ECO:0000313" key="2">
    <source>
        <dbReference type="EMBL" id="KPM34531.1"/>
    </source>
</evidence>
<dbReference type="AlphaFoldDB" id="A0A0P7AZY2"/>
<proteinExistence type="predicted"/>
<dbReference type="Proteomes" id="UP000050424">
    <property type="component" value="Unassembled WGS sequence"/>
</dbReference>
<feature type="compositionally biased region" description="Low complexity" evidence="1">
    <location>
        <begin position="66"/>
        <end position="80"/>
    </location>
</feature>
<feature type="compositionally biased region" description="Gly residues" evidence="1">
    <location>
        <begin position="112"/>
        <end position="125"/>
    </location>
</feature>
<feature type="compositionally biased region" description="Basic and acidic residues" evidence="1">
    <location>
        <begin position="81"/>
        <end position="93"/>
    </location>
</feature>
<accession>A0A0P7AZY2</accession>
<feature type="compositionally biased region" description="Basic and acidic residues" evidence="1">
    <location>
        <begin position="102"/>
        <end position="111"/>
    </location>
</feature>
<reference evidence="2 3" key="1">
    <citation type="submission" date="2015-09" db="EMBL/GenBank/DDBJ databases">
        <title>Draft genome of a European isolate of the apple canker pathogen Neonectria ditissima.</title>
        <authorList>
            <person name="Gomez-Cortecero A."/>
            <person name="Harrison R.J."/>
            <person name="Armitage A.D."/>
        </authorList>
    </citation>
    <scope>NUCLEOTIDE SEQUENCE [LARGE SCALE GENOMIC DNA]</scope>
    <source>
        <strain evidence="2 3">R09/05</strain>
    </source>
</reference>